<keyword evidence="5 13" id="KW-1133">Transmembrane helix</keyword>
<evidence type="ECO:0000256" key="4">
    <source>
        <dbReference type="ARBA" id="ARBA00022692"/>
    </source>
</evidence>
<evidence type="ECO:0000256" key="12">
    <source>
        <dbReference type="SAM" id="MobiDB-lite"/>
    </source>
</evidence>
<dbReference type="eggNOG" id="COG4981">
    <property type="taxonomic scope" value="Bacteria"/>
</dbReference>
<sequence>MTRRHPCSTALNTATGPNPGATADRESDLVASPTPGSFPVAAPLSRRWLWLVGLVSLILCLAQSPGRVSPDTKLDLTANPLRFLARAANLWNSDLPFGQAQNQAYGYLFPHGAFFLLGDLIGLPGWVTQRLWWALLLTAGFWGLLRVAEALGIGNPTSRIIAATAFALSPRVLTTLGAISSETLPMMLAPWVLLPVILVMRGDPRVRTLAARSAVAVALMGAVNAVATLTGCLAAVIWWAAHRPNRQWWRFTAWWAVCTVLAVTWWAVALVLLGRISPPFLDYIESSGVTTSWLSLTEVLRGTDSWTPFVATTATAGSSLVTGSVAVLATTLVAAAGLAGLAMRTMPARGRLITILLIGIVALAAGYSGGLGSPIAHQVQLFLDAAGTPLRNVHKLEPLIRLPLTLGLAHLLGRVPLPGSAPRAVWLPVWTHPEKDRRVAVAIVVLAALAAGSSLAWTGRLTPPGSFSAIPQYWHDTARWLDEHNTDRGRVLVAPGAPFATQTWGNTHDEPLQVLGDSPWGVRDSIPLTPPETIRALDSVQRLFAAGRPSAGLADTLAQQGISYLVVRNDLDPETSRSARPLLVHRAVDHSPGLTKVASFGEPVGAGLLEGFVADSGLRPRYPAVEIYRVRNAVTGPYLVDTDALARVDGGPEALLRLNERRRLLGREPLGPMLLTADAERAGLPAPLVTVTDTPLARETDYGRVDNHSSAVRTPDDPRHTFNRVMDYPAGTDPVYGRWSGGRITASSSAADSTALPNVSPSTGPAAAIDGDSSTSWVSNALQTAVGQWLQVDFDHPITNASLTITPSATAVGAQVRRIEVSTANGTTTLRFDQPGKPLSVALPYGETPWMRITAVGTNDGSPGVQFGITDFTVTQYDASGFAHPVNLRHTVEVPGPPAGSEVAQWDLGTELQGQPGCATAPDGVRCAAAMALAPEEPVNLSRTLTVPAATSVTPTVWVRARQGPRLADLIAMPATARATGDADPIDVLGSAYAAADGDPHTAWTAPQNVVQFKTAPSLTVKLPRPAEVAALMLAPSSSELPAHPTMVAIDLGDGPQVRPLTGTKTQTVDLKPRVTDTITVSILDWRDVIDRNALGFDQLKPPGLAEVTALDRAHRPVAAADGAANRTRAITLPCGQGPIIGVAGQFVQTSITTTVGALLDGAPIAASPCQNRPIALPAGQQELLISPGPSFFVDGIALAAPASRELHSAPMDPVHRGQWGPDRREVDVTASGQDRILVVPESRNPGWVAHTAGGAALRPVTVNGWQQGWVVPADTSGPITLTFPSNAAYRVGLFGGLALLPILALLALLPIRRPRAGEPVRTWQPRPVLLGVLALAAGAVISGVAGAVVVAAALGARHLLRHRPRPLETVTVGTCAAGLILAGAALSRYPWRSVDGYVGHSPWVQLPALTAVAMLAASTVVYASSTRRGESERDTQVSIED</sequence>
<evidence type="ECO:0000256" key="1">
    <source>
        <dbReference type="ARBA" id="ARBA00004141"/>
    </source>
</evidence>
<dbReference type="EMBL" id="CCBB010000003">
    <property type="protein sequence ID" value="CDO11353.1"/>
    <property type="molecule type" value="Genomic_DNA"/>
</dbReference>
<feature type="transmembrane region" description="Helical" evidence="13">
    <location>
        <begin position="185"/>
        <end position="202"/>
    </location>
</feature>
<dbReference type="PROSITE" id="PS50022">
    <property type="entry name" value="FA58C_3"/>
    <property type="match status" value="1"/>
</dbReference>
<evidence type="ECO:0000313" key="16">
    <source>
        <dbReference type="Proteomes" id="UP000028870"/>
    </source>
</evidence>
<comment type="function">
    <text evidence="8">Involved in the biosynthesis of the arabinogalactan (AG) region of the mycolylarabinogalactan-peptidoglycan (mAGP) complex, an essential component of the mycobacterial cell wall. Catalyzes the addition of an arabinofuranosyl (Araf) residue from the sugar donor decaprenyl-phospho-arabinose (DPA) on the C-3 of an alpha-(1-&gt;5)-linked Araf from the arabinan backbone of AG.</text>
</comment>
<evidence type="ECO:0000256" key="8">
    <source>
        <dbReference type="ARBA" id="ARBA00056547"/>
    </source>
</evidence>
<reference evidence="15" key="1">
    <citation type="submission" date="2014-03" db="EMBL/GenBank/DDBJ databases">
        <title>Draft Genome Sequence of Mycobacterium cosmeticum DSM 44829.</title>
        <authorList>
            <person name="Croce O."/>
            <person name="Robert C."/>
            <person name="Raoult D."/>
            <person name="Drancourt M."/>
        </authorList>
    </citation>
    <scope>NUCLEOTIDE SEQUENCE [LARGE SCALE GENOMIC DNA]</scope>
    <source>
        <strain evidence="15">DSM 44829</strain>
    </source>
</reference>
<dbReference type="Pfam" id="PF00754">
    <property type="entry name" value="F5_F8_type_C"/>
    <property type="match status" value="1"/>
</dbReference>
<feature type="transmembrane region" description="Helical" evidence="13">
    <location>
        <begin position="1288"/>
        <end position="1310"/>
    </location>
</feature>
<evidence type="ECO:0000256" key="2">
    <source>
        <dbReference type="ARBA" id="ARBA00004776"/>
    </source>
</evidence>
<dbReference type="InterPro" id="IPR056997">
    <property type="entry name" value="CBM_AftD"/>
</dbReference>
<evidence type="ECO:0000256" key="6">
    <source>
        <dbReference type="ARBA" id="ARBA00023136"/>
    </source>
</evidence>
<feature type="transmembrane region" description="Helical" evidence="13">
    <location>
        <begin position="253"/>
        <end position="273"/>
    </location>
</feature>
<dbReference type="Pfam" id="PF11847">
    <property type="entry name" value="GT-C_AftD"/>
    <property type="match status" value="1"/>
</dbReference>
<evidence type="ECO:0000313" key="15">
    <source>
        <dbReference type="EMBL" id="CDO11353.1"/>
    </source>
</evidence>
<feature type="region of interest" description="Disordered" evidence="12">
    <location>
        <begin position="1"/>
        <end position="29"/>
    </location>
</feature>
<gene>
    <name evidence="15" type="ORF">BN977_06194</name>
</gene>
<dbReference type="SUPFAM" id="SSF49785">
    <property type="entry name" value="Galactose-binding domain-like"/>
    <property type="match status" value="2"/>
</dbReference>
<evidence type="ECO:0000256" key="3">
    <source>
        <dbReference type="ARBA" id="ARBA00022679"/>
    </source>
</evidence>
<evidence type="ECO:0000256" key="7">
    <source>
        <dbReference type="ARBA" id="ARBA00050350"/>
    </source>
</evidence>
<keyword evidence="3" id="KW-0808">Transferase</keyword>
<feature type="transmembrane region" description="Helical" evidence="13">
    <location>
        <begin position="131"/>
        <end position="148"/>
    </location>
</feature>
<feature type="transmembrane region" description="Helical" evidence="13">
    <location>
        <begin position="1330"/>
        <end position="1356"/>
    </location>
</feature>
<dbReference type="Proteomes" id="UP000028870">
    <property type="component" value="Unassembled WGS sequence"/>
</dbReference>
<organism evidence="15 16">
    <name type="scientific">Mycolicibacterium cosmeticum</name>
    <dbReference type="NCBI Taxonomy" id="258533"/>
    <lineage>
        <taxon>Bacteria</taxon>
        <taxon>Bacillati</taxon>
        <taxon>Actinomycetota</taxon>
        <taxon>Actinomycetes</taxon>
        <taxon>Mycobacteriales</taxon>
        <taxon>Mycobacteriaceae</taxon>
        <taxon>Mycolicibacterium</taxon>
    </lineage>
</organism>
<feature type="transmembrane region" description="Helical" evidence="13">
    <location>
        <begin position="353"/>
        <end position="376"/>
    </location>
</feature>
<proteinExistence type="predicted"/>
<dbReference type="InterPro" id="IPR008979">
    <property type="entry name" value="Galactose-bd-like_sf"/>
</dbReference>
<evidence type="ECO:0000256" key="11">
    <source>
        <dbReference type="ARBA" id="ARBA00082189"/>
    </source>
</evidence>
<dbReference type="InterPro" id="IPR000421">
    <property type="entry name" value="FA58C"/>
</dbReference>
<dbReference type="InterPro" id="IPR021798">
    <property type="entry name" value="AftD_N"/>
</dbReference>
<dbReference type="FunFam" id="2.60.120.260:FF:000113">
    <property type="entry name" value="Conserved transmembrane protein"/>
    <property type="match status" value="1"/>
</dbReference>
<evidence type="ECO:0000256" key="9">
    <source>
        <dbReference type="ARBA" id="ARBA00066333"/>
    </source>
</evidence>
<accession>W9B0M9</accession>
<protein>
    <recommendedName>
        <fullName evidence="10">Alpha-(1-&gt;3)-arabinofuranosyltransferase</fullName>
        <ecNumber evidence="9">2.4.2.47</ecNumber>
    </recommendedName>
    <alternativeName>
        <fullName evidence="11">Arabinofuranan 3-O-arabinosyltransferase</fullName>
    </alternativeName>
</protein>
<feature type="transmembrane region" description="Helical" evidence="13">
    <location>
        <begin position="1404"/>
        <end position="1424"/>
    </location>
</feature>
<keyword evidence="16" id="KW-1185">Reference proteome</keyword>
<dbReference type="GO" id="GO:0016740">
    <property type="term" value="F:transferase activity"/>
    <property type="evidence" value="ECO:0007669"/>
    <property type="project" value="UniProtKB-KW"/>
</dbReference>
<evidence type="ECO:0000256" key="5">
    <source>
        <dbReference type="ARBA" id="ARBA00022989"/>
    </source>
</evidence>
<dbReference type="EC" id="2.4.2.47" evidence="9"/>
<reference evidence="15" key="2">
    <citation type="submission" date="2014-03" db="EMBL/GenBank/DDBJ databases">
        <authorList>
            <person name="Urmite Genomes"/>
        </authorList>
    </citation>
    <scope>NUCLEOTIDE SEQUENCE</scope>
    <source>
        <strain evidence="15">DSM 44829</strain>
    </source>
</reference>
<feature type="domain" description="F5/8 type C" evidence="14">
    <location>
        <begin position="731"/>
        <end position="828"/>
    </location>
</feature>
<dbReference type="STRING" id="258533.BN977_06194"/>
<dbReference type="Pfam" id="PF24607">
    <property type="entry name" value="CBM_AftD"/>
    <property type="match status" value="1"/>
</dbReference>
<dbReference type="Gene3D" id="2.60.120.260">
    <property type="entry name" value="Galactose-binding domain-like"/>
    <property type="match status" value="1"/>
</dbReference>
<dbReference type="GO" id="GO:0016020">
    <property type="term" value="C:membrane"/>
    <property type="evidence" value="ECO:0007669"/>
    <property type="project" value="UniProtKB-SubCell"/>
</dbReference>
<comment type="subcellular location">
    <subcellularLocation>
        <location evidence="1">Membrane</location>
        <topology evidence="1">Multi-pass membrane protein</topology>
    </subcellularLocation>
</comment>
<comment type="pathway">
    <text evidence="2">Cell wall biogenesis; cell wall polysaccharide biosynthesis.</text>
</comment>
<evidence type="ECO:0000256" key="10">
    <source>
        <dbReference type="ARBA" id="ARBA00071564"/>
    </source>
</evidence>
<name>W9B0M9_MYCCO</name>
<evidence type="ECO:0000256" key="13">
    <source>
        <dbReference type="SAM" id="Phobius"/>
    </source>
</evidence>
<feature type="transmembrane region" description="Helical" evidence="13">
    <location>
        <begin position="320"/>
        <end position="341"/>
    </location>
</feature>
<comment type="catalytic activity">
    <reaction evidence="7">
        <text>Adds an alpha-D-arabinofuranosyl group from trans,octacis-decaprenylphospho-beta-D-arabinofuranose at the 3-O-position of an alpha-(1-&gt;5)-arabinofuranan chain attached to a beta-(1-&gt;5)-galactofuranan chain.</text>
        <dbReference type="EC" id="2.4.2.47"/>
    </reaction>
</comment>
<feature type="region of interest" description="Disordered" evidence="12">
    <location>
        <begin position="750"/>
        <end position="772"/>
    </location>
</feature>
<keyword evidence="4 13" id="KW-0812">Transmembrane</keyword>
<evidence type="ECO:0000259" key="14">
    <source>
        <dbReference type="PROSITE" id="PS50022"/>
    </source>
</evidence>
<comment type="caution">
    <text evidence="15">The sequence shown here is derived from an EMBL/GenBank/DDBJ whole genome shotgun (WGS) entry which is preliminary data.</text>
</comment>
<feature type="transmembrane region" description="Helical" evidence="13">
    <location>
        <begin position="214"/>
        <end position="241"/>
    </location>
</feature>
<keyword evidence="6 13" id="KW-0472">Membrane</keyword>